<dbReference type="AlphaFoldDB" id="U5MSN9"/>
<reference evidence="1 2" key="1">
    <citation type="journal article" date="2013" name="Genome Announc.">
        <title>Complete Genome Sequence of the Solvent Producer Clostridium saccharobutylicum NCP262 (DSM 13864).</title>
        <authorList>
            <person name="Poehlein A."/>
            <person name="Hartwich K."/>
            <person name="Krabben P."/>
            <person name="Ehrenreich A."/>
            <person name="Liebl W."/>
            <person name="Durre P."/>
            <person name="Gottschalk G."/>
            <person name="Daniel R."/>
        </authorList>
    </citation>
    <scope>NUCLEOTIDE SEQUENCE [LARGE SCALE GENOMIC DNA]</scope>
    <source>
        <strain evidence="1">DSM 13864</strain>
    </source>
</reference>
<dbReference type="GeneID" id="71415549"/>
<evidence type="ECO:0000313" key="1">
    <source>
        <dbReference type="EMBL" id="AGX42422.1"/>
    </source>
</evidence>
<accession>U5MSN9</accession>
<dbReference type="HOGENOM" id="CLU_2914418_0_0_9"/>
<dbReference type="PATRIC" id="fig|1345695.10.peg.4149"/>
<dbReference type="KEGG" id="csb:CLSA_c14200"/>
<proteinExistence type="predicted"/>
<evidence type="ECO:0000313" key="2">
    <source>
        <dbReference type="Proteomes" id="UP000017118"/>
    </source>
</evidence>
<organism evidence="1 2">
    <name type="scientific">Clostridium saccharobutylicum DSM 13864</name>
    <dbReference type="NCBI Taxonomy" id="1345695"/>
    <lineage>
        <taxon>Bacteria</taxon>
        <taxon>Bacillati</taxon>
        <taxon>Bacillota</taxon>
        <taxon>Clostridia</taxon>
        <taxon>Eubacteriales</taxon>
        <taxon>Clostridiaceae</taxon>
        <taxon>Clostridium</taxon>
    </lineage>
</organism>
<gene>
    <name evidence="1" type="ORF">CLSA_c14200</name>
</gene>
<name>U5MSN9_CLOSA</name>
<protein>
    <submittedName>
        <fullName evidence="1">Uncharacterized protein</fullName>
    </submittedName>
</protein>
<dbReference type="EMBL" id="CP006721">
    <property type="protein sequence ID" value="AGX42422.1"/>
    <property type="molecule type" value="Genomic_DNA"/>
</dbReference>
<sequence>MDNASLNYKDLTFKEIEQKIYKYACDEACNTMREVLEWLDKNCLMKEIIRSIEIMDLREYV</sequence>
<keyword evidence="2" id="KW-1185">Reference proteome</keyword>
<dbReference type="RefSeq" id="WP_022744702.1">
    <property type="nucleotide sequence ID" value="NC_022571.1"/>
</dbReference>
<dbReference type="Proteomes" id="UP000017118">
    <property type="component" value="Chromosome"/>
</dbReference>